<organism evidence="1 2">
    <name type="scientific">Rhizobium laguerreae</name>
    <dbReference type="NCBI Taxonomy" id="1076926"/>
    <lineage>
        <taxon>Bacteria</taxon>
        <taxon>Pseudomonadati</taxon>
        <taxon>Pseudomonadota</taxon>
        <taxon>Alphaproteobacteria</taxon>
        <taxon>Hyphomicrobiales</taxon>
        <taxon>Rhizobiaceae</taxon>
        <taxon>Rhizobium/Agrobacterium group</taxon>
        <taxon>Rhizobium</taxon>
    </lineage>
</organism>
<gene>
    <name evidence="1" type="ORF">EV131_103617</name>
</gene>
<evidence type="ECO:0000313" key="2">
    <source>
        <dbReference type="Proteomes" id="UP000295021"/>
    </source>
</evidence>
<dbReference type="AlphaFoldDB" id="A0AAX2QS27"/>
<comment type="caution">
    <text evidence="1">The sequence shown here is derived from an EMBL/GenBank/DDBJ whole genome shotgun (WGS) entry which is preliminary data.</text>
</comment>
<reference evidence="1 2" key="1">
    <citation type="submission" date="2019-03" db="EMBL/GenBank/DDBJ databases">
        <title>Genomic Encyclopedia of Type Strains, Phase IV (KMG-V): Genome sequencing to study the core and pangenomes of soil and plant-associated prokaryotes.</title>
        <authorList>
            <person name="Whitman W."/>
        </authorList>
    </citation>
    <scope>NUCLEOTIDE SEQUENCE [LARGE SCALE GENOMIC DNA]</scope>
    <source>
        <strain evidence="1 2">FB403</strain>
    </source>
</reference>
<name>A0AAX2QS27_9HYPH</name>
<accession>A0AAX2QS27</accession>
<sequence length="82" mass="9216">MYIFYDDPIWGAIMRTNIDIDDALLDAAMTAAGLATKKATVEQALRTLVEKHRRKNAIADLAGIGWEGDLDEIRHDRSDDTR</sequence>
<dbReference type="Pfam" id="PF09957">
    <property type="entry name" value="VapB_antitoxin"/>
    <property type="match status" value="1"/>
</dbReference>
<proteinExistence type="predicted"/>
<dbReference type="InterPro" id="IPR019239">
    <property type="entry name" value="VapB_antitoxin"/>
</dbReference>
<dbReference type="EMBL" id="SMBI01000003">
    <property type="protein sequence ID" value="TCU27581.1"/>
    <property type="molecule type" value="Genomic_DNA"/>
</dbReference>
<dbReference type="Proteomes" id="UP000295021">
    <property type="component" value="Unassembled WGS sequence"/>
</dbReference>
<protein>
    <submittedName>
        <fullName evidence="1">Arc/MetJ family transcription regulator</fullName>
    </submittedName>
</protein>
<evidence type="ECO:0000313" key="1">
    <source>
        <dbReference type="EMBL" id="TCU27581.1"/>
    </source>
</evidence>